<evidence type="ECO:0000313" key="20">
    <source>
        <dbReference type="Proteomes" id="UP000515158"/>
    </source>
</evidence>
<dbReference type="Gene3D" id="2.130.10.10">
    <property type="entry name" value="YVTN repeat-like/Quinoprotein amine dehydrogenase"/>
    <property type="match status" value="1"/>
</dbReference>
<dbReference type="GeneID" id="117653838"/>
<feature type="region of interest" description="Disordered" evidence="18">
    <location>
        <begin position="1"/>
        <end position="89"/>
    </location>
</feature>
<keyword evidence="6" id="KW-0963">Cytoplasm</keyword>
<feature type="compositionally biased region" description="Polar residues" evidence="18">
    <location>
        <begin position="43"/>
        <end position="83"/>
    </location>
</feature>
<dbReference type="PROSITE" id="PS50089">
    <property type="entry name" value="ZF_RING_2"/>
    <property type="match status" value="1"/>
</dbReference>
<dbReference type="OrthoDB" id="5600418at2759"/>
<dbReference type="InterPro" id="IPR056527">
    <property type="entry name" value="WD40_RFWD3"/>
</dbReference>
<keyword evidence="11 16" id="KW-0479">Metal-binding</keyword>
<keyword evidence="10" id="KW-0227">DNA damage</keyword>
<dbReference type="GO" id="GO:0016605">
    <property type="term" value="C:PML body"/>
    <property type="evidence" value="ECO:0007669"/>
    <property type="project" value="UniProtKB-SubCell"/>
</dbReference>
<comment type="subcellular location">
    <subcellularLocation>
        <location evidence="3">Cytoplasm</location>
    </subcellularLocation>
    <subcellularLocation>
        <location evidence="2">Nucleus</location>
        <location evidence="2">PML body</location>
    </subcellularLocation>
</comment>
<keyword evidence="14" id="KW-0234">DNA repair</keyword>
<keyword evidence="15" id="KW-0539">Nucleus</keyword>
<evidence type="ECO:0000256" key="2">
    <source>
        <dbReference type="ARBA" id="ARBA00004322"/>
    </source>
</evidence>
<dbReference type="InterPro" id="IPR037381">
    <property type="entry name" value="RFWD3"/>
</dbReference>
<dbReference type="Pfam" id="PF23419">
    <property type="entry name" value="WD40_RFWD3"/>
    <property type="match status" value="1"/>
</dbReference>
<accession>A0A6P9ABZ4</accession>
<feature type="region of interest" description="Disordered" evidence="18">
    <location>
        <begin position="149"/>
        <end position="168"/>
    </location>
</feature>
<dbReference type="PANTHER" id="PTHR16047">
    <property type="entry name" value="RFWD3 PROTEIN"/>
    <property type="match status" value="1"/>
</dbReference>
<dbReference type="GO" id="GO:0061630">
    <property type="term" value="F:ubiquitin protein ligase activity"/>
    <property type="evidence" value="ECO:0007669"/>
    <property type="project" value="UniProtKB-EC"/>
</dbReference>
<evidence type="ECO:0000256" key="6">
    <source>
        <dbReference type="ARBA" id="ARBA00022490"/>
    </source>
</evidence>
<dbReference type="Proteomes" id="UP000515158">
    <property type="component" value="Unplaced"/>
</dbReference>
<dbReference type="SUPFAM" id="SSF50978">
    <property type="entry name" value="WD40 repeat-like"/>
    <property type="match status" value="1"/>
</dbReference>
<dbReference type="KEGG" id="tpal:117653838"/>
<evidence type="ECO:0000256" key="3">
    <source>
        <dbReference type="ARBA" id="ARBA00004496"/>
    </source>
</evidence>
<dbReference type="InterPro" id="IPR036322">
    <property type="entry name" value="WD40_repeat_dom_sf"/>
</dbReference>
<keyword evidence="12" id="KW-0833">Ubl conjugation pathway</keyword>
<keyword evidence="17" id="KW-0175">Coiled coil</keyword>
<keyword evidence="13" id="KW-0862">Zinc</keyword>
<evidence type="ECO:0000256" key="4">
    <source>
        <dbReference type="ARBA" id="ARBA00004906"/>
    </source>
</evidence>
<dbReference type="EC" id="2.3.2.27" evidence="5"/>
<dbReference type="SMART" id="SM00184">
    <property type="entry name" value="RING"/>
    <property type="match status" value="1"/>
</dbReference>
<evidence type="ECO:0000256" key="8">
    <source>
        <dbReference type="ARBA" id="ARBA00022679"/>
    </source>
</evidence>
<keyword evidence="7" id="KW-0853">WD repeat</keyword>
<feature type="region of interest" description="Disordered" evidence="18">
    <location>
        <begin position="181"/>
        <end position="263"/>
    </location>
</feature>
<evidence type="ECO:0000256" key="15">
    <source>
        <dbReference type="ARBA" id="ARBA00023242"/>
    </source>
</evidence>
<evidence type="ECO:0000259" key="19">
    <source>
        <dbReference type="PROSITE" id="PS50089"/>
    </source>
</evidence>
<protein>
    <recommendedName>
        <fullName evidence="5">RING-type E3 ubiquitin transferase</fullName>
        <ecNumber evidence="5">2.3.2.27</ecNumber>
    </recommendedName>
</protein>
<evidence type="ECO:0000256" key="17">
    <source>
        <dbReference type="SAM" id="Coils"/>
    </source>
</evidence>
<dbReference type="RefSeq" id="XP_034255678.1">
    <property type="nucleotide sequence ID" value="XM_034399787.1"/>
</dbReference>
<feature type="compositionally biased region" description="Polar residues" evidence="18">
    <location>
        <begin position="184"/>
        <end position="198"/>
    </location>
</feature>
<dbReference type="InterPro" id="IPR013083">
    <property type="entry name" value="Znf_RING/FYVE/PHD"/>
</dbReference>
<comment type="catalytic activity">
    <reaction evidence="1">
        <text>S-ubiquitinyl-[E2 ubiquitin-conjugating enzyme]-L-cysteine + [acceptor protein]-L-lysine = [E2 ubiquitin-conjugating enzyme]-L-cysteine + N(6)-ubiquitinyl-[acceptor protein]-L-lysine.</text>
        <dbReference type="EC" id="2.3.2.27"/>
    </reaction>
</comment>
<keyword evidence="9" id="KW-0677">Repeat</keyword>
<dbReference type="GO" id="GO:0005737">
    <property type="term" value="C:cytoplasm"/>
    <property type="evidence" value="ECO:0007669"/>
    <property type="project" value="UniProtKB-SubCell"/>
</dbReference>
<dbReference type="AlphaFoldDB" id="A0A6P9ABZ4"/>
<keyword evidence="20" id="KW-1185">Reference proteome</keyword>
<dbReference type="GO" id="GO:0036297">
    <property type="term" value="P:interstrand cross-link repair"/>
    <property type="evidence" value="ECO:0007669"/>
    <property type="project" value="InterPro"/>
</dbReference>
<evidence type="ECO:0000313" key="21">
    <source>
        <dbReference type="RefSeq" id="XP_034255677.1"/>
    </source>
</evidence>
<evidence type="ECO:0000256" key="16">
    <source>
        <dbReference type="PROSITE-ProRule" id="PRU00175"/>
    </source>
</evidence>
<evidence type="ECO:0000256" key="14">
    <source>
        <dbReference type="ARBA" id="ARBA00023204"/>
    </source>
</evidence>
<evidence type="ECO:0000313" key="22">
    <source>
        <dbReference type="RefSeq" id="XP_034255678.1"/>
    </source>
</evidence>
<dbReference type="GO" id="GO:0016567">
    <property type="term" value="P:protein ubiquitination"/>
    <property type="evidence" value="ECO:0007669"/>
    <property type="project" value="InterPro"/>
</dbReference>
<dbReference type="SMART" id="SM00320">
    <property type="entry name" value="WD40"/>
    <property type="match status" value="2"/>
</dbReference>
<feature type="coiled-coil region" evidence="17">
    <location>
        <begin position="351"/>
        <end position="378"/>
    </location>
</feature>
<evidence type="ECO:0000256" key="18">
    <source>
        <dbReference type="SAM" id="MobiDB-lite"/>
    </source>
</evidence>
<feature type="domain" description="RING-type" evidence="19">
    <location>
        <begin position="280"/>
        <end position="327"/>
    </location>
</feature>
<evidence type="ECO:0000256" key="7">
    <source>
        <dbReference type="ARBA" id="ARBA00022574"/>
    </source>
</evidence>
<comment type="pathway">
    <text evidence="4">Protein modification; protein ubiquitination.</text>
</comment>
<dbReference type="Pfam" id="PF13639">
    <property type="entry name" value="zf-RING_2"/>
    <property type="match status" value="1"/>
</dbReference>
<dbReference type="SUPFAM" id="SSF57850">
    <property type="entry name" value="RING/U-box"/>
    <property type="match status" value="1"/>
</dbReference>
<dbReference type="RefSeq" id="XP_034255677.1">
    <property type="nucleotide sequence ID" value="XM_034399786.1"/>
</dbReference>
<evidence type="ECO:0000256" key="9">
    <source>
        <dbReference type="ARBA" id="ARBA00022737"/>
    </source>
</evidence>
<dbReference type="CDD" id="cd16450">
    <property type="entry name" value="mRING-C3HGC3_RFWD3"/>
    <property type="match status" value="1"/>
</dbReference>
<evidence type="ECO:0000256" key="5">
    <source>
        <dbReference type="ARBA" id="ARBA00012483"/>
    </source>
</evidence>
<evidence type="ECO:0000256" key="12">
    <source>
        <dbReference type="ARBA" id="ARBA00022786"/>
    </source>
</evidence>
<evidence type="ECO:0000256" key="1">
    <source>
        <dbReference type="ARBA" id="ARBA00000900"/>
    </source>
</evidence>
<reference evidence="21 22" key="1">
    <citation type="submission" date="2025-04" db="UniProtKB">
        <authorList>
            <consortium name="RefSeq"/>
        </authorList>
    </citation>
    <scope>IDENTIFICATION</scope>
    <source>
        <tissue evidence="21 22">Total insect</tissue>
    </source>
</reference>
<dbReference type="InterPro" id="IPR001680">
    <property type="entry name" value="WD40_rpt"/>
</dbReference>
<evidence type="ECO:0000256" key="11">
    <source>
        <dbReference type="ARBA" id="ARBA00022771"/>
    </source>
</evidence>
<dbReference type="Gene3D" id="3.30.40.10">
    <property type="entry name" value="Zinc/RING finger domain, C3HC4 (zinc finger)"/>
    <property type="match status" value="1"/>
</dbReference>
<dbReference type="PANTHER" id="PTHR16047:SF7">
    <property type="entry name" value="E3 UBIQUITIN-PROTEIN LIGASE RFWD3"/>
    <property type="match status" value="1"/>
</dbReference>
<dbReference type="InterPro" id="IPR015943">
    <property type="entry name" value="WD40/YVTN_repeat-like_dom_sf"/>
</dbReference>
<name>A0A6P9ABZ4_THRPL</name>
<dbReference type="GO" id="GO:0008270">
    <property type="term" value="F:zinc ion binding"/>
    <property type="evidence" value="ECO:0007669"/>
    <property type="project" value="UniProtKB-KW"/>
</dbReference>
<evidence type="ECO:0000256" key="10">
    <source>
        <dbReference type="ARBA" id="ARBA00022763"/>
    </source>
</evidence>
<dbReference type="InterPro" id="IPR001841">
    <property type="entry name" value="Znf_RING"/>
</dbReference>
<gene>
    <name evidence="21 22" type="primary">LOC117653838</name>
</gene>
<evidence type="ECO:0000256" key="13">
    <source>
        <dbReference type="ARBA" id="ARBA00022833"/>
    </source>
</evidence>
<keyword evidence="8" id="KW-0808">Transferase</keyword>
<keyword evidence="11 16" id="KW-0863">Zinc-finger</keyword>
<proteinExistence type="predicted"/>
<sequence length="757" mass="83656">MDEVVHTPSDGGPPPDDESRLNESTSTSPILTRHSVRLRTPRTIGSSSGWIHAGNRQSSITSAEDTGSSNLQVSAPESFNQLEEQSEHSNLPPIEDRELIIHRPDNISVIVQAGESVGEDLGVSSSSDVTDDRNIDAVNEAISVDSVDSGVNSVHFPPGASSDSATSESVIALDENPETVDVTYENNPTQPVSSNETSAAPDVENLPLAQRIRSPDLLPTERSPLERSPQERSPSVRSPLIRSPAERSPPEKSPPSKKLKTEPVVQIADENLEEDEGNLCSICLDAWTNSGDHRLVALRCGHLFGQHCILHWLQIHKANDRRCPQCKKKSTVKDIRPLYASKIRVLDTSEQEALKETIKKLEQEKESLTRELAYEKQLHQEAIKIQNEQQLKLQQLQNHGILGHSVHLPATSKQVAAIAAQIKINLLSRIEVSRHGDCRVLAFNEWKGVLVASNRSSVTPLFPNYGIKLYDTEEFRLCQTIPLHNSHIRDLSFNPHRKDLLLSVSLDKTAKVFCTSTNAPLMSLNAEVPLWSCCWDGNNSNLFFAGSGNGVTLQYDLRNLHSEVSRITTQGDAGPVVSLNAIPGGSWLPNGGFLSCRLNRIRVYERTSNSEFREYPLSIDGPFFALNYNHKSQHMLVSTRPTSQSPHVQYQLYEVGFAASQPRTNLVHTFLGGTIQRAMSRPCQLEVDGNVKDTLICAHQEAESHVAIWSMKSGQKIPAGPLHCSDHVKDLCPININNRSLLASLTDKALRVYQFSS</sequence>
<organism evidence="22">
    <name type="scientific">Thrips palmi</name>
    <name type="common">Melon thrips</name>
    <dbReference type="NCBI Taxonomy" id="161013"/>
    <lineage>
        <taxon>Eukaryota</taxon>
        <taxon>Metazoa</taxon>
        <taxon>Ecdysozoa</taxon>
        <taxon>Arthropoda</taxon>
        <taxon>Hexapoda</taxon>
        <taxon>Insecta</taxon>
        <taxon>Pterygota</taxon>
        <taxon>Neoptera</taxon>
        <taxon>Paraneoptera</taxon>
        <taxon>Thysanoptera</taxon>
        <taxon>Terebrantia</taxon>
        <taxon>Thripoidea</taxon>
        <taxon>Thripidae</taxon>
        <taxon>Thrips</taxon>
    </lineage>
</organism>